<evidence type="ECO:0000313" key="3">
    <source>
        <dbReference type="Proteomes" id="UP001163046"/>
    </source>
</evidence>
<dbReference type="SUPFAM" id="SSF57256">
    <property type="entry name" value="Elafin-like"/>
    <property type="match status" value="4"/>
</dbReference>
<dbReference type="OrthoDB" id="5984948at2759"/>
<proteinExistence type="predicted"/>
<dbReference type="PANTHER" id="PTHR19441:SF95">
    <property type="entry name" value="PERLWAPIN ISOFORM X1"/>
    <property type="match status" value="1"/>
</dbReference>
<dbReference type="GO" id="GO:0004867">
    <property type="term" value="F:serine-type endopeptidase inhibitor activity"/>
    <property type="evidence" value="ECO:0007669"/>
    <property type="project" value="TreeGrafter"/>
</dbReference>
<dbReference type="PANTHER" id="PTHR19441">
    <property type="entry name" value="WHEY ACDIC PROTEIN WAP"/>
    <property type="match status" value="1"/>
</dbReference>
<protein>
    <recommendedName>
        <fullName evidence="1">WAP domain-containing protein</fullName>
    </recommendedName>
</protein>
<reference evidence="2" key="1">
    <citation type="submission" date="2023-01" db="EMBL/GenBank/DDBJ databases">
        <title>Genome assembly of the deep-sea coral Lophelia pertusa.</title>
        <authorList>
            <person name="Herrera S."/>
            <person name="Cordes E."/>
        </authorList>
    </citation>
    <scope>NUCLEOTIDE SEQUENCE</scope>
    <source>
        <strain evidence="2">USNM1676648</strain>
        <tissue evidence="2">Polyp</tissue>
    </source>
</reference>
<dbReference type="EMBL" id="MU826354">
    <property type="protein sequence ID" value="KAJ7380107.1"/>
    <property type="molecule type" value="Genomic_DNA"/>
</dbReference>
<dbReference type="InterPro" id="IPR050514">
    <property type="entry name" value="WAP_four-disulfide_core"/>
</dbReference>
<accession>A0A9W9ZEH6</accession>
<comment type="caution">
    <text evidence="2">The sequence shown here is derived from an EMBL/GenBank/DDBJ whole genome shotgun (WGS) entry which is preliminary data.</text>
</comment>
<gene>
    <name evidence="2" type="ORF">OS493_010818</name>
</gene>
<dbReference type="AlphaFoldDB" id="A0A9W9ZEH6"/>
<evidence type="ECO:0000259" key="1">
    <source>
        <dbReference type="PROSITE" id="PS51390"/>
    </source>
</evidence>
<sequence>MAVEEDASLPVEHRVLDTCPKPAENLICLIGLRNTCFDDASCRQGTLCCNDGCRKRCRDPSLFSRGATEGKPRPGTCPSLTPPSEYCPSDYDECKYDWDCEGTTKKCCSNGCYRVCAEPAALGEVRDKCPAPKAHKRCHLTLRNQCSNHVDCSYDPNGLCCYDGCRRRCATLGGFISELQLNQTRPGKCPRLLQPEFCVADYDECENDADCFPGKKCCSNDCFNRCVNPSFEATVSLIIASKCPNTQPLKKCHVGLKHTCNDDVECVNGTYCCFTGCRRQCWDPDARGSAALNKTGTCPILPTPPPPCVSDVDECFMDNDCVKTRSAAPMDAITFVSLLRILWVLELLQSSALLR</sequence>
<feature type="domain" description="WAP" evidence="1">
    <location>
        <begin position="11"/>
        <end position="61"/>
    </location>
</feature>
<dbReference type="GO" id="GO:0005615">
    <property type="term" value="C:extracellular space"/>
    <property type="evidence" value="ECO:0007669"/>
    <property type="project" value="TreeGrafter"/>
</dbReference>
<evidence type="ECO:0000313" key="2">
    <source>
        <dbReference type="EMBL" id="KAJ7380107.1"/>
    </source>
</evidence>
<keyword evidence="3" id="KW-1185">Reference proteome</keyword>
<dbReference type="InterPro" id="IPR036645">
    <property type="entry name" value="Elafin-like_sf"/>
</dbReference>
<feature type="domain" description="WAP" evidence="1">
    <location>
        <begin position="70"/>
        <end position="120"/>
    </location>
</feature>
<dbReference type="InterPro" id="IPR008197">
    <property type="entry name" value="WAP_dom"/>
</dbReference>
<dbReference type="Proteomes" id="UP001163046">
    <property type="component" value="Unassembled WGS sequence"/>
</dbReference>
<organism evidence="2 3">
    <name type="scientific">Desmophyllum pertusum</name>
    <dbReference type="NCBI Taxonomy" id="174260"/>
    <lineage>
        <taxon>Eukaryota</taxon>
        <taxon>Metazoa</taxon>
        <taxon>Cnidaria</taxon>
        <taxon>Anthozoa</taxon>
        <taxon>Hexacorallia</taxon>
        <taxon>Scleractinia</taxon>
        <taxon>Caryophylliina</taxon>
        <taxon>Caryophylliidae</taxon>
        <taxon>Desmophyllum</taxon>
    </lineage>
</organism>
<feature type="domain" description="WAP" evidence="1">
    <location>
        <begin position="182"/>
        <end position="230"/>
    </location>
</feature>
<dbReference type="SMART" id="SM00217">
    <property type="entry name" value="WAP"/>
    <property type="match status" value="4"/>
</dbReference>
<dbReference type="PROSITE" id="PS51390">
    <property type="entry name" value="WAP"/>
    <property type="match status" value="3"/>
</dbReference>
<dbReference type="Gene3D" id="4.10.75.10">
    <property type="entry name" value="Elafin-like"/>
    <property type="match status" value="4"/>
</dbReference>
<name>A0A9W9ZEH6_9CNID</name>
<dbReference type="Pfam" id="PF00095">
    <property type="entry name" value="WAP"/>
    <property type="match status" value="4"/>
</dbReference>